<protein>
    <submittedName>
        <fullName evidence="2">Uncharacterized protein</fullName>
    </submittedName>
</protein>
<gene>
    <name evidence="2" type="ORF">RH857_04455</name>
</gene>
<evidence type="ECO:0000313" key="2">
    <source>
        <dbReference type="EMBL" id="MDR5711385.1"/>
    </source>
</evidence>
<sequence length="70" mass="7708">MPKLPPEDELAPTHELGGDPTDEDVPTPDLDDYDTDPEPGLAEPVEVEHVAIPEEEDADERDIFDGEEVI</sequence>
<dbReference type="RefSeq" id="WP_310536767.1">
    <property type="nucleotide sequence ID" value="NZ_BAAAOC010000022.1"/>
</dbReference>
<dbReference type="Proteomes" id="UP001260872">
    <property type="component" value="Unassembled WGS sequence"/>
</dbReference>
<feature type="compositionally biased region" description="Acidic residues" evidence="1">
    <location>
        <begin position="53"/>
        <end position="70"/>
    </location>
</feature>
<organism evidence="2 3">
    <name type="scientific">Nesterenkonia flava</name>
    <dbReference type="NCBI Taxonomy" id="469799"/>
    <lineage>
        <taxon>Bacteria</taxon>
        <taxon>Bacillati</taxon>
        <taxon>Actinomycetota</taxon>
        <taxon>Actinomycetes</taxon>
        <taxon>Micrococcales</taxon>
        <taxon>Micrococcaceae</taxon>
        <taxon>Nesterenkonia</taxon>
    </lineage>
</organism>
<feature type="region of interest" description="Disordered" evidence="1">
    <location>
        <begin position="1"/>
        <end position="70"/>
    </location>
</feature>
<proteinExistence type="predicted"/>
<reference evidence="3" key="1">
    <citation type="submission" date="2023-07" db="EMBL/GenBank/DDBJ databases">
        <title>Description of three actinobacteria isolated from air of manufacturing shop in a pharmaceutical factory.</title>
        <authorList>
            <person name="Zhang D.-F."/>
        </authorList>
    </citation>
    <scope>NUCLEOTIDE SEQUENCE [LARGE SCALE GENOMIC DNA]</scope>
    <source>
        <strain evidence="3">CCTCC AB 207010</strain>
    </source>
</reference>
<evidence type="ECO:0000313" key="3">
    <source>
        <dbReference type="Proteomes" id="UP001260872"/>
    </source>
</evidence>
<dbReference type="EMBL" id="JAVKGT010000008">
    <property type="protein sequence ID" value="MDR5711385.1"/>
    <property type="molecule type" value="Genomic_DNA"/>
</dbReference>
<keyword evidence="3" id="KW-1185">Reference proteome</keyword>
<accession>A0ABU1FRU8</accession>
<evidence type="ECO:0000256" key="1">
    <source>
        <dbReference type="SAM" id="MobiDB-lite"/>
    </source>
</evidence>
<name>A0ABU1FRU8_9MICC</name>
<feature type="compositionally biased region" description="Acidic residues" evidence="1">
    <location>
        <begin position="20"/>
        <end position="37"/>
    </location>
</feature>
<comment type="caution">
    <text evidence="2">The sequence shown here is derived from an EMBL/GenBank/DDBJ whole genome shotgun (WGS) entry which is preliminary data.</text>
</comment>